<reference evidence="2 3" key="1">
    <citation type="submission" date="2017-02" db="EMBL/GenBank/DDBJ databases">
        <title>Complete genome sequences of Mycobacterium kansasii strains isolated from rhesus macaques.</title>
        <authorList>
            <person name="Panda A."/>
            <person name="Nagaraj S."/>
            <person name="Zhao X."/>
            <person name="Tettelin H."/>
            <person name="Detolla L.J."/>
        </authorList>
    </citation>
    <scope>NUCLEOTIDE SEQUENCE [LARGE SCALE GENOMIC DNA]</scope>
    <source>
        <strain evidence="2 3">11-3813</strain>
    </source>
</reference>
<dbReference type="Proteomes" id="UP000189229">
    <property type="component" value="Unassembled WGS sequence"/>
</dbReference>
<protein>
    <submittedName>
        <fullName evidence="2">Uncharacterized protein</fullName>
    </submittedName>
</protein>
<organism evidence="2 3">
    <name type="scientific">Mycobacterium kansasii</name>
    <dbReference type="NCBI Taxonomy" id="1768"/>
    <lineage>
        <taxon>Bacteria</taxon>
        <taxon>Bacillati</taxon>
        <taxon>Actinomycetota</taxon>
        <taxon>Actinomycetes</taxon>
        <taxon>Mycobacteriales</taxon>
        <taxon>Mycobacteriaceae</taxon>
        <taxon>Mycobacterium</taxon>
    </lineage>
</organism>
<evidence type="ECO:0000256" key="1">
    <source>
        <dbReference type="SAM" id="MobiDB-lite"/>
    </source>
</evidence>
<comment type="caution">
    <text evidence="2">The sequence shown here is derived from an EMBL/GenBank/DDBJ whole genome shotgun (WGS) entry which is preliminary data.</text>
</comment>
<feature type="compositionally biased region" description="Polar residues" evidence="1">
    <location>
        <begin position="111"/>
        <end position="128"/>
    </location>
</feature>
<evidence type="ECO:0000313" key="2">
    <source>
        <dbReference type="EMBL" id="OOK83046.1"/>
    </source>
</evidence>
<sequence>MTRPLTEEDDMAEPLLLDEFLPTYDHVVSVSQVLRAPPEKVFEAATNLDLYRLPLVHLLIAAAACPRGSPMPVPGAAASPWRRSRRHFGCGTFRRADGSCWASGPAPSWFSEPSPSRGSRSAVSRNGR</sequence>
<gene>
    <name evidence="2" type="ORF">BZL30_1504</name>
</gene>
<evidence type="ECO:0000313" key="3">
    <source>
        <dbReference type="Proteomes" id="UP000189229"/>
    </source>
</evidence>
<accession>A0A1V3XWA0</accession>
<dbReference type="AlphaFoldDB" id="A0A1V3XWA0"/>
<dbReference type="EMBL" id="MVBM01000001">
    <property type="protein sequence ID" value="OOK83046.1"/>
    <property type="molecule type" value="Genomic_DNA"/>
</dbReference>
<proteinExistence type="predicted"/>
<name>A0A1V3XWA0_MYCKA</name>
<feature type="region of interest" description="Disordered" evidence="1">
    <location>
        <begin position="104"/>
        <end position="128"/>
    </location>
</feature>